<evidence type="ECO:0000313" key="3">
    <source>
        <dbReference type="Proteomes" id="UP000500895"/>
    </source>
</evidence>
<proteinExistence type="predicted"/>
<keyword evidence="1" id="KW-0472">Membrane</keyword>
<protein>
    <recommendedName>
        <fullName evidence="4">Glycosyltransferase RgtA/B/C/D-like domain-containing protein</fullName>
    </recommendedName>
</protein>
<evidence type="ECO:0000256" key="1">
    <source>
        <dbReference type="SAM" id="Phobius"/>
    </source>
</evidence>
<name>A0A6G8ZZG2_9BRAD</name>
<dbReference type="RefSeq" id="WP_166466829.1">
    <property type="nucleotide sequence ID" value="NZ_CP050066.2"/>
</dbReference>
<reference evidence="2 3" key="1">
    <citation type="journal article" date="2020" name="Int. J. Syst. Evol. Microbiol.">
        <title>Description and complete genome sequences of Bradyrhizobium symbiodeficiens sp. nov., a non-symbiotic bacterium associated with legumes native to Canada.</title>
        <authorList>
            <person name="Bromfield E.S.P."/>
            <person name="Cloutier S."/>
            <person name="Nguyen H.D.T."/>
        </authorList>
    </citation>
    <scope>NUCLEOTIDE SEQUENCE [LARGE SCALE GENOMIC DNA]</scope>
    <source>
        <strain evidence="2 3">101S1MB</strain>
    </source>
</reference>
<dbReference type="EMBL" id="CP050066">
    <property type="protein sequence ID" value="QIP05489.1"/>
    <property type="molecule type" value="Genomic_DNA"/>
</dbReference>
<feature type="transmembrane region" description="Helical" evidence="1">
    <location>
        <begin position="189"/>
        <end position="222"/>
    </location>
</feature>
<evidence type="ECO:0000313" key="2">
    <source>
        <dbReference type="EMBL" id="QIP05489.1"/>
    </source>
</evidence>
<feature type="transmembrane region" description="Helical" evidence="1">
    <location>
        <begin position="359"/>
        <end position="382"/>
    </location>
</feature>
<accession>A0A6G8ZZG2</accession>
<keyword evidence="1" id="KW-0812">Transmembrane</keyword>
<dbReference type="AlphaFoldDB" id="A0A6G8ZZG2"/>
<feature type="transmembrane region" description="Helical" evidence="1">
    <location>
        <begin position="157"/>
        <end position="177"/>
    </location>
</feature>
<evidence type="ECO:0008006" key="4">
    <source>
        <dbReference type="Google" id="ProtNLM"/>
    </source>
</evidence>
<feature type="transmembrane region" description="Helical" evidence="1">
    <location>
        <begin position="328"/>
        <end position="347"/>
    </location>
</feature>
<organism evidence="2 3">
    <name type="scientific">Bradyrhizobium symbiodeficiens</name>
    <dbReference type="NCBI Taxonomy" id="1404367"/>
    <lineage>
        <taxon>Bacteria</taxon>
        <taxon>Pseudomonadati</taxon>
        <taxon>Pseudomonadota</taxon>
        <taxon>Alphaproteobacteria</taxon>
        <taxon>Hyphomicrobiales</taxon>
        <taxon>Nitrobacteraceae</taxon>
        <taxon>Bradyrhizobium</taxon>
    </lineage>
</organism>
<feature type="transmembrane region" description="Helical" evidence="1">
    <location>
        <begin position="295"/>
        <end position="316"/>
    </location>
</feature>
<gene>
    <name evidence="2" type="ORF">HAV00_04135</name>
</gene>
<feature type="transmembrane region" description="Helical" evidence="1">
    <location>
        <begin position="21"/>
        <end position="43"/>
    </location>
</feature>
<feature type="transmembrane region" description="Helical" evidence="1">
    <location>
        <begin position="228"/>
        <end position="249"/>
    </location>
</feature>
<dbReference type="Proteomes" id="UP000500895">
    <property type="component" value="Chromosome"/>
</dbReference>
<feature type="transmembrane region" description="Helical" evidence="1">
    <location>
        <begin position="388"/>
        <end position="406"/>
    </location>
</feature>
<sequence>MLHFSPLKLRGAAQYGYLRRSTGSGVIAALLVGLFIVEILIFAREQNIWLDETTQLSGISLKFGEMLRWLVGADPNPDRLGVPEDRMPPLSYVMDWLWLHLHGASEIGFRLFHSVFVIGGICCLAIVQWRELGGPAALVSLGFLVLSPKLIQTGVEIRAYPILLALSCVQTAIFLRLVARSPKIDLKLLLLFVVICLAAVYTHFYGIVSSCAFFVGLGLAFLRRPAALVRIVSVFAIVAAGAIPLWLFISGAAQVPLYVPTSATAPTVVDTSIFRYAGYCLKLVGDAANMVSTPAAALFFGGTFALVGASIFAAAIRAKNGNPRPFDWMIAVVISGVLATITASLIASKFDPLKPSYSIWLMAPISVLVGAGASVSSGFGLWDRLGRNVAAGALLTGAAAATYLFLSHASMFVHGPEDFVRALYDKAEVPKAIIYEPGAAWGWSFVPLQYSRHGEVIQYEGRDDGAALAKAAGGRDAVPAPQELGTAVAPYQALLLTDIRLRTYHDISQCLNGPTACPEFPQGVIERALMNTGKWRKAETHRKFGIYDSQITVLYRTEN</sequence>
<feature type="transmembrane region" description="Helical" evidence="1">
    <location>
        <begin position="107"/>
        <end position="127"/>
    </location>
</feature>
<keyword evidence="1" id="KW-1133">Transmembrane helix</keyword>